<reference evidence="1" key="3">
    <citation type="submission" date="2015-02" db="EMBL/GenBank/DDBJ databases">
        <title>Evolutionary Origins and Diversification of the Mycorrhizal Mutualists.</title>
        <authorList>
            <consortium name="DOE Joint Genome Institute"/>
            <consortium name="Mycorrhizal Genomics Consortium"/>
            <person name="Kohler A."/>
            <person name="Kuo A."/>
            <person name="Nagy L.G."/>
            <person name="Floudas D."/>
            <person name="Copeland A."/>
            <person name="Barry K.W."/>
            <person name="Cichocki N."/>
            <person name="Veneault-Fourrey C."/>
            <person name="LaButti K."/>
            <person name="Lindquist E.A."/>
            <person name="Lipzen A."/>
            <person name="Lundell T."/>
            <person name="Morin E."/>
            <person name="Murat C."/>
            <person name="Riley R."/>
            <person name="Ohm R."/>
            <person name="Sun H."/>
            <person name="Tunlid A."/>
            <person name="Henrissat B."/>
            <person name="Grigoriev I.V."/>
            <person name="Hibbett D.S."/>
            <person name="Martin F."/>
        </authorList>
    </citation>
    <scope>NUCLEOTIDE SEQUENCE</scope>
    <source>
        <strain evidence="1 3">MUT 4182</strain>
    </source>
</reference>
<dbReference type="EMBL" id="KN823144">
    <property type="protein sequence ID" value="KIO21240.1"/>
    <property type="molecule type" value="Genomic_DNA"/>
</dbReference>
<reference evidence="1 3" key="1">
    <citation type="submission" date="2014-04" db="EMBL/GenBank/DDBJ databases">
        <authorList>
            <consortium name="DOE Joint Genome Institute"/>
            <person name="Kuo A."/>
            <person name="Girlanda M."/>
            <person name="Perotto S."/>
            <person name="Kohler A."/>
            <person name="Nagy L.G."/>
            <person name="Floudas D."/>
            <person name="Copeland A."/>
            <person name="Barry K.W."/>
            <person name="Cichocki N."/>
            <person name="Veneault-Fourrey C."/>
            <person name="LaButti K."/>
            <person name="Lindquist E.A."/>
            <person name="Lipzen A."/>
            <person name="Lundell T."/>
            <person name="Morin E."/>
            <person name="Murat C."/>
            <person name="Sun H."/>
            <person name="Tunlid A."/>
            <person name="Henrissat B."/>
            <person name="Grigoriev I.V."/>
            <person name="Hibbett D.S."/>
            <person name="Martin F."/>
            <person name="Nordberg H.P."/>
            <person name="Cantor M.N."/>
            <person name="Hua S.X."/>
        </authorList>
    </citation>
    <scope>NUCLEOTIDE SEQUENCE [LARGE SCALE GENOMIC DNA]</scope>
    <source>
        <strain evidence="1 3">MUT 4182</strain>
    </source>
</reference>
<sequence length="86" mass="9676">MPWDTVRGAACQGRRVQAWLLTISGRTSSSVYKSTLVSIFLDILMKPSANQQDHFSLRFLLLGPQAVPRRPSCAAKEPVSHRLIRR</sequence>
<dbReference type="AlphaFoldDB" id="A0A0C3PVW7"/>
<dbReference type="Proteomes" id="UP000054248">
    <property type="component" value="Unassembled WGS sequence"/>
</dbReference>
<protein>
    <submittedName>
        <fullName evidence="1">Uncharacterized protein</fullName>
    </submittedName>
</protein>
<organism evidence="1 3">
    <name type="scientific">Tulasnella calospora MUT 4182</name>
    <dbReference type="NCBI Taxonomy" id="1051891"/>
    <lineage>
        <taxon>Eukaryota</taxon>
        <taxon>Fungi</taxon>
        <taxon>Dikarya</taxon>
        <taxon>Basidiomycota</taxon>
        <taxon>Agaricomycotina</taxon>
        <taxon>Agaricomycetes</taxon>
        <taxon>Cantharellales</taxon>
        <taxon>Tulasnellaceae</taxon>
        <taxon>Tulasnella</taxon>
    </lineage>
</organism>
<proteinExistence type="predicted"/>
<accession>A0A0C3PVW7</accession>
<name>A0A0C3PVW7_9AGAM</name>
<dbReference type="HOGENOM" id="CLU_2499540_0_0_1"/>
<evidence type="ECO:0000313" key="2">
    <source>
        <dbReference type="EMBL" id="KIO21240.1"/>
    </source>
</evidence>
<evidence type="ECO:0000313" key="3">
    <source>
        <dbReference type="Proteomes" id="UP000054248"/>
    </source>
</evidence>
<keyword evidence="3" id="KW-1185">Reference proteome</keyword>
<gene>
    <name evidence="2" type="ORF">M407DRAFT_129728</name>
    <name evidence="1" type="ORF">M407DRAFT_150345</name>
</gene>
<evidence type="ECO:0000313" key="1">
    <source>
        <dbReference type="EMBL" id="KIO19125.1"/>
    </source>
</evidence>
<reference evidence="3" key="2">
    <citation type="submission" date="2015-01" db="EMBL/GenBank/DDBJ databases">
        <title>Evolutionary Origins and Diversification of the Mycorrhizal Mutualists.</title>
        <authorList>
            <consortium name="DOE Joint Genome Institute"/>
            <consortium name="Mycorrhizal Genomics Consortium"/>
            <person name="Kohler A."/>
            <person name="Kuo A."/>
            <person name="Nagy L.G."/>
            <person name="Floudas D."/>
            <person name="Copeland A."/>
            <person name="Barry K.W."/>
            <person name="Cichocki N."/>
            <person name="Veneault-Fourrey C."/>
            <person name="LaButti K."/>
            <person name="Lindquist E.A."/>
            <person name="Lipzen A."/>
            <person name="Lundell T."/>
            <person name="Morin E."/>
            <person name="Murat C."/>
            <person name="Riley R."/>
            <person name="Ohm R."/>
            <person name="Sun H."/>
            <person name="Tunlid A."/>
            <person name="Henrissat B."/>
            <person name="Grigoriev I.V."/>
            <person name="Hibbett D.S."/>
            <person name="Martin F."/>
        </authorList>
    </citation>
    <scope>NUCLEOTIDE SEQUENCE [LARGE SCALE GENOMIC DNA]</scope>
    <source>
        <strain evidence="3">MUT 4182</strain>
    </source>
</reference>
<dbReference type="EMBL" id="KN823239">
    <property type="protein sequence ID" value="KIO19125.1"/>
    <property type="molecule type" value="Genomic_DNA"/>
</dbReference>